<keyword evidence="9" id="KW-1185">Reference proteome</keyword>
<comment type="caution">
    <text evidence="8">The sequence shown here is derived from an EMBL/GenBank/DDBJ whole genome shotgun (WGS) entry which is preliminary data.</text>
</comment>
<dbReference type="Gene3D" id="1.20.1340.10">
    <property type="entry name" value="dopa decarboxylase, N-terminal domain"/>
    <property type="match status" value="1"/>
</dbReference>
<dbReference type="PANTHER" id="PTHR11999">
    <property type="entry name" value="GROUP II PYRIDOXAL-5-PHOSPHATE DECARBOXYLASE"/>
    <property type="match status" value="1"/>
</dbReference>
<evidence type="ECO:0000256" key="1">
    <source>
        <dbReference type="ARBA" id="ARBA00001933"/>
    </source>
</evidence>
<dbReference type="EMBL" id="JAWXXV010000001">
    <property type="protein sequence ID" value="MDX5984868.1"/>
    <property type="molecule type" value="Genomic_DNA"/>
</dbReference>
<name>A0ABU4PKY3_9SPHN</name>
<evidence type="ECO:0000256" key="4">
    <source>
        <dbReference type="ARBA" id="ARBA00022898"/>
    </source>
</evidence>
<dbReference type="InterPro" id="IPR010977">
    <property type="entry name" value="Aromatic_deC"/>
</dbReference>
<evidence type="ECO:0000256" key="2">
    <source>
        <dbReference type="ARBA" id="ARBA00009533"/>
    </source>
</evidence>
<keyword evidence="4 6" id="KW-0663">Pyridoxal phosphate</keyword>
<dbReference type="Gene3D" id="3.40.640.10">
    <property type="entry name" value="Type I PLP-dependent aspartate aminotransferase-like (Major domain)"/>
    <property type="match status" value="1"/>
</dbReference>
<dbReference type="RefSeq" id="WP_083834046.1">
    <property type="nucleotide sequence ID" value="NZ_JAWXXV010000001.1"/>
</dbReference>
<dbReference type="Pfam" id="PF00282">
    <property type="entry name" value="Pyridoxal_deC"/>
    <property type="match status" value="1"/>
</dbReference>
<dbReference type="InterPro" id="IPR015422">
    <property type="entry name" value="PyrdxlP-dep_Trfase_small"/>
</dbReference>
<evidence type="ECO:0000256" key="3">
    <source>
        <dbReference type="ARBA" id="ARBA00022793"/>
    </source>
</evidence>
<dbReference type="InterPro" id="IPR002129">
    <property type="entry name" value="PyrdxlP-dep_de-COase"/>
</dbReference>
<dbReference type="InterPro" id="IPR015421">
    <property type="entry name" value="PyrdxlP-dep_Trfase_major"/>
</dbReference>
<protein>
    <submittedName>
        <fullName evidence="8">Pyridoxal-dependent decarboxylase</fullName>
    </submittedName>
</protein>
<comment type="cofactor">
    <cofactor evidence="1 6">
        <name>pyridoxal 5'-phosphate</name>
        <dbReference type="ChEBI" id="CHEBI:597326"/>
    </cofactor>
</comment>
<dbReference type="InterPro" id="IPR015424">
    <property type="entry name" value="PyrdxlP-dep_Trfase"/>
</dbReference>
<sequence length="507" mass="53523">MFDPAVPVASDCGESASPGFETVRAPRRAPTSLDPAEWSSLRAQGHQMLDDMIDHLEGLSGEPVWRPAPAHVRAVAREALPVAPTDLSSVHATFMEAILPYAGGNLHSGFMGWVQGAGTPVGMLAEMLSGGLNANLGGRDHMPILIERQIRDWVREIFAFPEGADGLFLTGTSQANFVALLVARTRTCGMAVRQSGVAKAARLVAYASNEVHGCVPRALEMAGLGSDALTRVATDDAGRIDVAALRAFIRADRAAGLTPFLLIGTAGTVNSGAIDDLDALADLASEEGLHFHIDGALGALGMLSPEIAPLLRGIERADSVAFDFHKWGHVPYDAGFLLVREGGWLKDTFASPAAYLTRAETGLAAGGDWPCDIGPDLSRSFRALKTWFTLKTYGTEALGASIAENCRIARGLAERIAVEPDLELLAPVALNIVCFGYAPGGVGGDGVINRAIVEDLHAAGRVAPSLTLIKGRPAIRAAFVNHRTTADDLDALVEGVLRFGARHSPRR</sequence>
<organism evidence="8 9">
    <name type="scientific">Sphingomonas echinoides</name>
    <dbReference type="NCBI Taxonomy" id="59803"/>
    <lineage>
        <taxon>Bacteria</taxon>
        <taxon>Pseudomonadati</taxon>
        <taxon>Pseudomonadota</taxon>
        <taxon>Alphaproteobacteria</taxon>
        <taxon>Sphingomonadales</taxon>
        <taxon>Sphingomonadaceae</taxon>
        <taxon>Sphingomonas</taxon>
    </lineage>
</organism>
<evidence type="ECO:0000313" key="8">
    <source>
        <dbReference type="EMBL" id="MDX5984868.1"/>
    </source>
</evidence>
<reference evidence="8 9" key="1">
    <citation type="submission" date="2023-11" db="EMBL/GenBank/DDBJ databases">
        <title>MicrobeMod: A computational toolkit for identifying prokaryotic methylation and restriction-modification with nanopore sequencing.</title>
        <authorList>
            <person name="Crits-Christoph A."/>
            <person name="Kang S.C."/>
            <person name="Lee H."/>
            <person name="Ostrov N."/>
        </authorList>
    </citation>
    <scope>NUCLEOTIDE SEQUENCE [LARGE SCALE GENOMIC DNA]</scope>
    <source>
        <strain evidence="8 9">ATCC 14820</strain>
    </source>
</reference>
<dbReference type="Gene3D" id="3.90.1150.10">
    <property type="entry name" value="Aspartate Aminotransferase, domain 1"/>
    <property type="match status" value="1"/>
</dbReference>
<evidence type="ECO:0000313" key="9">
    <source>
        <dbReference type="Proteomes" id="UP001279660"/>
    </source>
</evidence>
<dbReference type="InterPro" id="IPR021115">
    <property type="entry name" value="Pyridoxal-P_BS"/>
</dbReference>
<dbReference type="SUPFAM" id="SSF53383">
    <property type="entry name" value="PLP-dependent transferases"/>
    <property type="match status" value="1"/>
</dbReference>
<feature type="region of interest" description="Disordered" evidence="7">
    <location>
        <begin position="1"/>
        <end position="34"/>
    </location>
</feature>
<proteinExistence type="inferred from homology"/>
<keyword evidence="5 6" id="KW-0456">Lyase</keyword>
<comment type="similarity">
    <text evidence="2 6">Belongs to the group II decarboxylase family.</text>
</comment>
<dbReference type="PANTHER" id="PTHR11999:SF70">
    <property type="entry name" value="MIP05841P"/>
    <property type="match status" value="1"/>
</dbReference>
<dbReference type="PROSITE" id="PS00392">
    <property type="entry name" value="DDC_GAD_HDC_YDC"/>
    <property type="match status" value="1"/>
</dbReference>
<accession>A0ABU4PKY3</accession>
<evidence type="ECO:0000256" key="7">
    <source>
        <dbReference type="SAM" id="MobiDB-lite"/>
    </source>
</evidence>
<evidence type="ECO:0000256" key="6">
    <source>
        <dbReference type="RuleBase" id="RU000382"/>
    </source>
</evidence>
<keyword evidence="3" id="KW-0210">Decarboxylase</keyword>
<evidence type="ECO:0000256" key="5">
    <source>
        <dbReference type="ARBA" id="ARBA00023239"/>
    </source>
</evidence>
<dbReference type="Proteomes" id="UP001279660">
    <property type="component" value="Unassembled WGS sequence"/>
</dbReference>
<dbReference type="PRINTS" id="PR00800">
    <property type="entry name" value="YHDCRBOXLASE"/>
</dbReference>
<gene>
    <name evidence="8" type="ORF">SIL82_11395</name>
</gene>